<protein>
    <submittedName>
        <fullName evidence="1">Uncharacterized protein</fullName>
    </submittedName>
</protein>
<dbReference type="EMBL" id="WTXG01000001">
    <property type="protein sequence ID" value="KAI0307410.1"/>
    <property type="molecule type" value="Genomic_DNA"/>
</dbReference>
<dbReference type="Proteomes" id="UP001203297">
    <property type="component" value="Unassembled WGS sequence"/>
</dbReference>
<organism evidence="1 2">
    <name type="scientific">Multifurca ochricompacta</name>
    <dbReference type="NCBI Taxonomy" id="376703"/>
    <lineage>
        <taxon>Eukaryota</taxon>
        <taxon>Fungi</taxon>
        <taxon>Dikarya</taxon>
        <taxon>Basidiomycota</taxon>
        <taxon>Agaricomycotina</taxon>
        <taxon>Agaricomycetes</taxon>
        <taxon>Russulales</taxon>
        <taxon>Russulaceae</taxon>
        <taxon>Multifurca</taxon>
    </lineage>
</organism>
<accession>A0AAD4QSZ2</accession>
<evidence type="ECO:0000313" key="1">
    <source>
        <dbReference type="EMBL" id="KAI0307410.1"/>
    </source>
</evidence>
<evidence type="ECO:0000313" key="2">
    <source>
        <dbReference type="Proteomes" id="UP001203297"/>
    </source>
</evidence>
<dbReference type="AlphaFoldDB" id="A0AAD4QSZ2"/>
<gene>
    <name evidence="1" type="ORF">B0F90DRAFT_4620</name>
</gene>
<proteinExistence type="predicted"/>
<name>A0AAD4QSZ2_9AGAM</name>
<reference evidence="1" key="1">
    <citation type="journal article" date="2022" name="New Phytol.">
        <title>Evolutionary transition to the ectomycorrhizal habit in the genomes of a hyperdiverse lineage of mushroom-forming fungi.</title>
        <authorList>
            <person name="Looney B."/>
            <person name="Miyauchi S."/>
            <person name="Morin E."/>
            <person name="Drula E."/>
            <person name="Courty P.E."/>
            <person name="Kohler A."/>
            <person name="Kuo A."/>
            <person name="LaButti K."/>
            <person name="Pangilinan J."/>
            <person name="Lipzen A."/>
            <person name="Riley R."/>
            <person name="Andreopoulos W."/>
            <person name="He G."/>
            <person name="Johnson J."/>
            <person name="Nolan M."/>
            <person name="Tritt A."/>
            <person name="Barry K.W."/>
            <person name="Grigoriev I.V."/>
            <person name="Nagy L.G."/>
            <person name="Hibbett D."/>
            <person name="Henrissat B."/>
            <person name="Matheny P.B."/>
            <person name="Labbe J."/>
            <person name="Martin F.M."/>
        </authorList>
    </citation>
    <scope>NUCLEOTIDE SEQUENCE</scope>
    <source>
        <strain evidence="1">BPL690</strain>
    </source>
</reference>
<comment type="caution">
    <text evidence="1">The sequence shown here is derived from an EMBL/GenBank/DDBJ whole genome shotgun (WGS) entry which is preliminary data.</text>
</comment>
<sequence length="182" mass="20434">MAIMDTCIIIACISVWPQFGSWCLLRYSATPRLLGINVDVAARKDDSETLRSVSRPVQRTFLRICQRSVYWTNDFLSLRSALTGPACATGARRTARLRHGSPHRYATATEPQSIILKSAGHPRLVDFGMVHMFICSVLWAVYAAEIPMDGSYTILRKLQVLPDTEQRVLHSLRIGCPVRLSM</sequence>
<keyword evidence="2" id="KW-1185">Reference proteome</keyword>